<name>J1JND2_9HYPH</name>
<dbReference type="AlphaFoldDB" id="J1JND2"/>
<keyword evidence="2" id="KW-0456">Lyase</keyword>
<dbReference type="Proteomes" id="UP000002646">
    <property type="component" value="Unassembled WGS sequence"/>
</dbReference>
<comment type="caution">
    <text evidence="4">The sequence shown here is derived from an EMBL/GenBank/DDBJ whole genome shotgun (WGS) entry which is preliminary data.</text>
</comment>
<dbReference type="PANTHER" id="PTHR43661">
    <property type="entry name" value="D-XYLONATE DEHYDRATASE"/>
    <property type="match status" value="1"/>
</dbReference>
<evidence type="ECO:0000256" key="2">
    <source>
        <dbReference type="ARBA" id="ARBA00023239"/>
    </source>
</evidence>
<proteinExistence type="inferred from homology"/>
<dbReference type="GO" id="GO:0004456">
    <property type="term" value="F:phosphogluconate dehydratase activity"/>
    <property type="evidence" value="ECO:0007669"/>
    <property type="project" value="TreeGrafter"/>
</dbReference>
<sequence>MVGCVAQVADGEPAMCNGVTQGNAGIELSLFSREVIAMATALSLSHDMFDAVLYLGGVIKLYLV</sequence>
<dbReference type="GO" id="GO:0005829">
    <property type="term" value="C:cytosol"/>
    <property type="evidence" value="ECO:0007669"/>
    <property type="project" value="TreeGrafter"/>
</dbReference>
<dbReference type="HOGENOM" id="CLU_2858657_0_0_5"/>
<dbReference type="SUPFAM" id="SSF143975">
    <property type="entry name" value="IlvD/EDD N-terminal domain-like"/>
    <property type="match status" value="1"/>
</dbReference>
<evidence type="ECO:0000259" key="3">
    <source>
        <dbReference type="Pfam" id="PF00920"/>
    </source>
</evidence>
<gene>
    <name evidence="4" type="ORF">MCW_00812</name>
</gene>
<dbReference type="STRING" id="1094564.MCW_00812"/>
<feature type="domain" description="Dihydroxy-acid/6-phosphogluconate dehydratase N-terminal" evidence="3">
    <location>
        <begin position="13"/>
        <end position="57"/>
    </location>
</feature>
<organism evidence="4 5">
    <name type="scientific">Cardidatus Bartonella washoeensis 085-0475</name>
    <dbReference type="NCBI Taxonomy" id="1094564"/>
    <lineage>
        <taxon>Bacteria</taxon>
        <taxon>Pseudomonadati</taxon>
        <taxon>Pseudomonadota</taxon>
        <taxon>Alphaproteobacteria</taxon>
        <taxon>Hyphomicrobiales</taxon>
        <taxon>Bartonellaceae</taxon>
        <taxon>Bartonella</taxon>
    </lineage>
</organism>
<dbReference type="InterPro" id="IPR000581">
    <property type="entry name" value="ILV_EDD_N"/>
</dbReference>
<dbReference type="EMBL" id="AILX01000007">
    <property type="protein sequence ID" value="EJF85825.1"/>
    <property type="molecule type" value="Genomic_DNA"/>
</dbReference>
<evidence type="ECO:0000256" key="1">
    <source>
        <dbReference type="ARBA" id="ARBA00006486"/>
    </source>
</evidence>
<reference evidence="4 5" key="1">
    <citation type="submission" date="2012-03" db="EMBL/GenBank/DDBJ databases">
        <title>The Genome Sequence of Bartonella washoensis 085-0475.</title>
        <authorList>
            <consortium name="The Broad Institute Genome Sequencing Platform"/>
            <consortium name="The Broad Institute Genome Sequencing Center for Infectious Disease"/>
            <person name="Feldgarden M."/>
            <person name="Kirby J."/>
            <person name="Kosoy M."/>
            <person name="Birtles R."/>
            <person name="Probert W.S."/>
            <person name="Chiaraviglio L."/>
            <person name="Young S.K."/>
            <person name="Zeng Q."/>
            <person name="Gargeya S."/>
            <person name="Fitzgerald M."/>
            <person name="Haas B."/>
            <person name="Abouelleil A."/>
            <person name="Alvarado L."/>
            <person name="Arachchi H.M."/>
            <person name="Berlin A."/>
            <person name="Chapman S.B."/>
            <person name="Gearin G."/>
            <person name="Goldberg J."/>
            <person name="Griggs A."/>
            <person name="Gujja S."/>
            <person name="Hansen M."/>
            <person name="Heiman D."/>
            <person name="Howarth C."/>
            <person name="Larimer J."/>
            <person name="Lui A."/>
            <person name="MacDonald P.J.P."/>
            <person name="McCowen C."/>
            <person name="Montmayeur A."/>
            <person name="Murphy C."/>
            <person name="Neiman D."/>
            <person name="Pearson M."/>
            <person name="Priest M."/>
            <person name="Roberts A."/>
            <person name="Saif S."/>
            <person name="Shea T."/>
            <person name="Sisk P."/>
            <person name="Stolte C."/>
            <person name="Sykes S."/>
            <person name="Wortman J."/>
            <person name="Nusbaum C."/>
            <person name="Birren B."/>
        </authorList>
    </citation>
    <scope>NUCLEOTIDE SEQUENCE [LARGE SCALE GENOMIC DNA]</scope>
    <source>
        <strain evidence="4 5">085-0475</strain>
    </source>
</reference>
<evidence type="ECO:0000313" key="4">
    <source>
        <dbReference type="EMBL" id="EJF85825.1"/>
    </source>
</evidence>
<evidence type="ECO:0000313" key="5">
    <source>
        <dbReference type="Proteomes" id="UP000002646"/>
    </source>
</evidence>
<protein>
    <submittedName>
        <fullName evidence="4">Phosphogluconate dehydratase</fullName>
    </submittedName>
</protein>
<dbReference type="PATRIC" id="fig|1094564.3.peg.944"/>
<accession>J1JND2</accession>
<comment type="similarity">
    <text evidence="1">Belongs to the IlvD/Edd family.</text>
</comment>
<dbReference type="InterPro" id="IPR037237">
    <property type="entry name" value="IlvD/EDD_N"/>
</dbReference>
<dbReference type="PANTHER" id="PTHR43661:SF1">
    <property type="entry name" value="PHOSPHOGLUCONATE DEHYDRATASE"/>
    <property type="match status" value="1"/>
</dbReference>
<dbReference type="Pfam" id="PF00920">
    <property type="entry name" value="ILVD_EDD_N"/>
    <property type="match status" value="1"/>
</dbReference>